<evidence type="ECO:0008006" key="4">
    <source>
        <dbReference type="Google" id="ProtNLM"/>
    </source>
</evidence>
<reference evidence="2" key="1">
    <citation type="submission" date="2023-02" db="EMBL/GenBank/DDBJ databases">
        <title>Mating type loci evolution in Malassezia.</title>
        <authorList>
            <person name="Coelho M.A."/>
        </authorList>
    </citation>
    <scope>NUCLEOTIDE SEQUENCE</scope>
    <source>
        <strain evidence="2">CBS 14136</strain>
    </source>
</reference>
<sequence length="488" mass="53323">MSANRKQEVDALLADLSFEPNRGQTHAPPRSAPPRHPGKTDDAQSLLEDLEGLVQRRRSHGEPREPSALPARASTEQARKLSGYSSPTATLSTASPAAPKDTDTESESKIQAVEALQSKRSPRKSTEASAKLETSFKTENKKFNMDSATTSTTSPTTTTSTANSSWGQWGGNLFSNATRIADQARQEIEKRAASVVPKAQEENPTQTQPIQQISNQFAERFRGLMKDAGLDSLSQNLTAAGKRGWNDILNAVAPPMEAHESVHVTLSHDMVGYDGIESLAFTVLSRMLQQADITHVDVHKQETQSLEAHTLPCNALHIAEDRQDAVRTAKAALEPLMQGASSTAPKPSNHSLTVPDSICPILLRLQPFYESNLQSQTDIFAAHTAKLTEQEKEASSTFATDDKRSVAFLVWWVDPTYRLSHTTLSQAIPGWWLSIPVEQNAWVEQAMCDALEGAMAIVAQDYVQTRLAVYKKAVLAARHQSESQAPNA</sequence>
<gene>
    <name evidence="2" type="ORF">MPSI1_003790</name>
</gene>
<dbReference type="PANTHER" id="PTHR28265:SF1">
    <property type="entry name" value="MAINTENANCE OF TELOMERE CAPPING PROTEIN 1"/>
    <property type="match status" value="1"/>
</dbReference>
<organism evidence="2 3">
    <name type="scientific">Malassezia psittaci</name>
    <dbReference type="NCBI Taxonomy" id="1821823"/>
    <lineage>
        <taxon>Eukaryota</taxon>
        <taxon>Fungi</taxon>
        <taxon>Dikarya</taxon>
        <taxon>Basidiomycota</taxon>
        <taxon>Ustilaginomycotina</taxon>
        <taxon>Malasseziomycetes</taxon>
        <taxon>Malasseziales</taxon>
        <taxon>Malasseziaceae</taxon>
        <taxon>Malassezia</taxon>
    </lineage>
</organism>
<feature type="region of interest" description="Disordered" evidence="1">
    <location>
        <begin position="1"/>
        <end position="166"/>
    </location>
</feature>
<feature type="compositionally biased region" description="Low complexity" evidence="1">
    <location>
        <begin position="147"/>
        <end position="165"/>
    </location>
</feature>
<name>A0AAF0FIJ7_9BASI</name>
<keyword evidence="3" id="KW-1185">Reference proteome</keyword>
<dbReference type="AlphaFoldDB" id="A0AAF0FIJ7"/>
<dbReference type="Pfam" id="PF10310">
    <property type="entry name" value="DUF5427"/>
    <property type="match status" value="1"/>
</dbReference>
<dbReference type="PANTHER" id="PTHR28265">
    <property type="entry name" value="MAINTENANCE OF TELOMERE CAPPING PROTEIN 1"/>
    <property type="match status" value="1"/>
</dbReference>
<dbReference type="Proteomes" id="UP001214628">
    <property type="component" value="Chromosome 7"/>
</dbReference>
<dbReference type="InterPro" id="IPR018814">
    <property type="entry name" value="DUF5427"/>
</dbReference>
<evidence type="ECO:0000313" key="3">
    <source>
        <dbReference type="Proteomes" id="UP001214628"/>
    </source>
</evidence>
<protein>
    <recommendedName>
        <fullName evidence="4">Maintenance of telomere capping protein 1</fullName>
    </recommendedName>
</protein>
<proteinExistence type="predicted"/>
<accession>A0AAF0FIJ7</accession>
<evidence type="ECO:0000256" key="1">
    <source>
        <dbReference type="SAM" id="MobiDB-lite"/>
    </source>
</evidence>
<dbReference type="EMBL" id="CP118381">
    <property type="protein sequence ID" value="WFD45113.1"/>
    <property type="molecule type" value="Genomic_DNA"/>
</dbReference>
<feature type="compositionally biased region" description="Low complexity" evidence="1">
    <location>
        <begin position="85"/>
        <end position="99"/>
    </location>
</feature>
<evidence type="ECO:0000313" key="2">
    <source>
        <dbReference type="EMBL" id="WFD45113.1"/>
    </source>
</evidence>
<feature type="compositionally biased region" description="Basic and acidic residues" evidence="1">
    <location>
        <begin position="134"/>
        <end position="144"/>
    </location>
</feature>